<keyword evidence="4 7" id="KW-1133">Transmembrane helix</keyword>
<dbReference type="PANTHER" id="PTHR30477">
    <property type="entry name" value="ABC-TRANSPORTER METAL-BINDING PROTEIN"/>
    <property type="match status" value="1"/>
</dbReference>
<comment type="subcellular location">
    <subcellularLocation>
        <location evidence="6">Cell membrane</location>
        <topology evidence="6">Multi-pass membrane protein</topology>
    </subcellularLocation>
    <subcellularLocation>
        <location evidence="1">Membrane</location>
        <topology evidence="1">Multi-pass membrane protein</topology>
    </subcellularLocation>
</comment>
<dbReference type="InterPro" id="IPR037294">
    <property type="entry name" value="ABC_BtuC-like"/>
</dbReference>
<dbReference type="CDD" id="cd06550">
    <property type="entry name" value="TM_ABC_iron-siderophores_like"/>
    <property type="match status" value="1"/>
</dbReference>
<comment type="caution">
    <text evidence="8">The sequence shown here is derived from an EMBL/GenBank/DDBJ whole genome shotgun (WGS) entry which is preliminary data.</text>
</comment>
<evidence type="ECO:0000256" key="1">
    <source>
        <dbReference type="ARBA" id="ARBA00004141"/>
    </source>
</evidence>
<dbReference type="Pfam" id="PF00950">
    <property type="entry name" value="ABC-3"/>
    <property type="match status" value="1"/>
</dbReference>
<feature type="transmembrane region" description="Helical" evidence="7">
    <location>
        <begin position="133"/>
        <end position="154"/>
    </location>
</feature>
<evidence type="ECO:0000256" key="7">
    <source>
        <dbReference type="SAM" id="Phobius"/>
    </source>
</evidence>
<proteinExistence type="inferred from homology"/>
<dbReference type="Gene3D" id="1.10.3470.10">
    <property type="entry name" value="ABC transporter involved in vitamin B12 uptake, BtuC"/>
    <property type="match status" value="1"/>
</dbReference>
<keyword evidence="6" id="KW-0813">Transport</keyword>
<protein>
    <submittedName>
        <fullName evidence="8">ABC transporter</fullName>
    </submittedName>
</protein>
<keyword evidence="9" id="KW-1185">Reference proteome</keyword>
<evidence type="ECO:0000256" key="2">
    <source>
        <dbReference type="ARBA" id="ARBA00008034"/>
    </source>
</evidence>
<dbReference type="Proteomes" id="UP000662200">
    <property type="component" value="Unassembled WGS sequence"/>
</dbReference>
<feature type="transmembrane region" description="Helical" evidence="7">
    <location>
        <begin position="166"/>
        <end position="186"/>
    </location>
</feature>
<evidence type="ECO:0000313" key="9">
    <source>
        <dbReference type="Proteomes" id="UP000662200"/>
    </source>
</evidence>
<accession>A0A8J3FLY8</accession>
<evidence type="ECO:0000256" key="5">
    <source>
        <dbReference type="ARBA" id="ARBA00023136"/>
    </source>
</evidence>
<feature type="transmembrane region" description="Helical" evidence="7">
    <location>
        <begin position="247"/>
        <end position="266"/>
    </location>
</feature>
<reference evidence="8" key="1">
    <citation type="journal article" date="2014" name="Int. J. Syst. Evol. Microbiol.">
        <title>Complete genome sequence of Corynebacterium casei LMG S-19264T (=DSM 44701T), isolated from a smear-ripened cheese.</title>
        <authorList>
            <consortium name="US DOE Joint Genome Institute (JGI-PGF)"/>
            <person name="Walter F."/>
            <person name="Albersmeier A."/>
            <person name="Kalinowski J."/>
            <person name="Ruckert C."/>
        </authorList>
    </citation>
    <scope>NUCLEOTIDE SEQUENCE</scope>
    <source>
        <strain evidence="8">JCM 3091</strain>
    </source>
</reference>
<evidence type="ECO:0000256" key="4">
    <source>
        <dbReference type="ARBA" id="ARBA00022989"/>
    </source>
</evidence>
<dbReference type="AlphaFoldDB" id="A0A8J3FLY8"/>
<evidence type="ECO:0000256" key="6">
    <source>
        <dbReference type="RuleBase" id="RU003943"/>
    </source>
</evidence>
<sequence length="285" mass="28992">MTAMFGSELMLRALCAALVIGVCAPTLGTYLVQRRMSMIGDGIGHVALTGVGVGLILDQSPVLAAVVVAALCAVGVELVRERGRTPGDLALAVLFYGGIAGGVLLVGAAGRSSGGNLLSYLFGSLGTVTDTDLAVIGGLGAAVLSAMLLLRPALFAVCHDEEFARVCGLPVRALNMLLAVTTAVTVTIAMRAVGLLLVSALMVVPVATAQQVTRGFRGTQLAAMAVGGLAAFLGVAISWQADTAPGATIVMVAIAAFVVVALAAGLRRTLVRRSGPTDRWLPWRT</sequence>
<reference evidence="8" key="2">
    <citation type="submission" date="2020-09" db="EMBL/GenBank/DDBJ databases">
        <authorList>
            <person name="Sun Q."/>
            <person name="Ohkuma M."/>
        </authorList>
    </citation>
    <scope>NUCLEOTIDE SEQUENCE</scope>
    <source>
        <strain evidence="8">JCM 3091</strain>
    </source>
</reference>
<dbReference type="SUPFAM" id="SSF81345">
    <property type="entry name" value="ABC transporter involved in vitamin B12 uptake, BtuC"/>
    <property type="match status" value="1"/>
</dbReference>
<feature type="transmembrane region" description="Helical" evidence="7">
    <location>
        <begin position="91"/>
        <end position="113"/>
    </location>
</feature>
<feature type="transmembrane region" description="Helical" evidence="7">
    <location>
        <begin position="221"/>
        <end position="241"/>
    </location>
</feature>
<keyword evidence="5 7" id="KW-0472">Membrane</keyword>
<dbReference type="EMBL" id="BMQC01000017">
    <property type="protein sequence ID" value="GGK40506.1"/>
    <property type="molecule type" value="Genomic_DNA"/>
</dbReference>
<comment type="similarity">
    <text evidence="2 6">Belongs to the ABC-3 integral membrane protein family.</text>
</comment>
<dbReference type="PANTHER" id="PTHR30477:SF0">
    <property type="entry name" value="METAL TRANSPORT SYSTEM MEMBRANE PROTEIN TM_0125-RELATED"/>
    <property type="match status" value="1"/>
</dbReference>
<keyword evidence="3 6" id="KW-0812">Transmembrane</keyword>
<dbReference type="GO" id="GO:0043190">
    <property type="term" value="C:ATP-binding cassette (ABC) transporter complex"/>
    <property type="evidence" value="ECO:0007669"/>
    <property type="project" value="InterPro"/>
</dbReference>
<feature type="transmembrane region" description="Helical" evidence="7">
    <location>
        <begin position="192"/>
        <end position="209"/>
    </location>
</feature>
<gene>
    <name evidence="8" type="ORF">GCM10010124_36620</name>
</gene>
<dbReference type="GO" id="GO:0010043">
    <property type="term" value="P:response to zinc ion"/>
    <property type="evidence" value="ECO:0007669"/>
    <property type="project" value="TreeGrafter"/>
</dbReference>
<organism evidence="8 9">
    <name type="scientific">Pilimelia terevasa</name>
    <dbReference type="NCBI Taxonomy" id="53372"/>
    <lineage>
        <taxon>Bacteria</taxon>
        <taxon>Bacillati</taxon>
        <taxon>Actinomycetota</taxon>
        <taxon>Actinomycetes</taxon>
        <taxon>Micromonosporales</taxon>
        <taxon>Micromonosporaceae</taxon>
        <taxon>Pilimelia</taxon>
    </lineage>
</organism>
<dbReference type="GO" id="GO:0055085">
    <property type="term" value="P:transmembrane transport"/>
    <property type="evidence" value="ECO:0007669"/>
    <property type="project" value="InterPro"/>
</dbReference>
<name>A0A8J3FLY8_9ACTN</name>
<evidence type="ECO:0000313" key="8">
    <source>
        <dbReference type="EMBL" id="GGK40506.1"/>
    </source>
</evidence>
<feature type="transmembrane region" description="Helical" evidence="7">
    <location>
        <begin position="62"/>
        <end position="79"/>
    </location>
</feature>
<evidence type="ECO:0000256" key="3">
    <source>
        <dbReference type="ARBA" id="ARBA00022692"/>
    </source>
</evidence>
<dbReference type="InterPro" id="IPR001626">
    <property type="entry name" value="ABC_TroCD"/>
</dbReference>